<proteinExistence type="predicted"/>
<dbReference type="AlphaFoldDB" id="A0A3L6TSH5"/>
<evidence type="ECO:0000256" key="3">
    <source>
        <dbReference type="SAM" id="MobiDB-lite"/>
    </source>
</evidence>
<organism evidence="5 6">
    <name type="scientific">Panicum miliaceum</name>
    <name type="common">Proso millet</name>
    <name type="synonym">Broomcorn millet</name>
    <dbReference type="NCBI Taxonomy" id="4540"/>
    <lineage>
        <taxon>Eukaryota</taxon>
        <taxon>Viridiplantae</taxon>
        <taxon>Streptophyta</taxon>
        <taxon>Embryophyta</taxon>
        <taxon>Tracheophyta</taxon>
        <taxon>Spermatophyta</taxon>
        <taxon>Magnoliopsida</taxon>
        <taxon>Liliopsida</taxon>
        <taxon>Poales</taxon>
        <taxon>Poaceae</taxon>
        <taxon>PACMAD clade</taxon>
        <taxon>Panicoideae</taxon>
        <taxon>Panicodae</taxon>
        <taxon>Paniceae</taxon>
        <taxon>Panicinae</taxon>
        <taxon>Panicum</taxon>
        <taxon>Panicum sect. Panicum</taxon>
    </lineage>
</organism>
<gene>
    <name evidence="5" type="ORF">C2845_PM01G10370</name>
</gene>
<dbReference type="EMBL" id="PQIB02000001">
    <property type="protein sequence ID" value="RLN42148.1"/>
    <property type="molecule type" value="Genomic_DNA"/>
</dbReference>
<dbReference type="Gene3D" id="1.20.1270.60">
    <property type="entry name" value="Arfaptin homology (AH) domain/BAR domain"/>
    <property type="match status" value="1"/>
</dbReference>
<comment type="caution">
    <text evidence="5">The sequence shown here is derived from an EMBL/GenBank/DDBJ whole genome shotgun (WGS) entry which is preliminary data.</text>
</comment>
<dbReference type="SUPFAM" id="SSF103657">
    <property type="entry name" value="BAR/IMD domain-like"/>
    <property type="match status" value="1"/>
</dbReference>
<evidence type="ECO:0000313" key="5">
    <source>
        <dbReference type="EMBL" id="RLN42148.1"/>
    </source>
</evidence>
<dbReference type="InterPro" id="IPR036028">
    <property type="entry name" value="SH3-like_dom_sf"/>
</dbReference>
<reference evidence="6" key="1">
    <citation type="journal article" date="2019" name="Nat. Commun.">
        <title>The genome of broomcorn millet.</title>
        <authorList>
            <person name="Zou C."/>
            <person name="Miki D."/>
            <person name="Li D."/>
            <person name="Tang Q."/>
            <person name="Xiao L."/>
            <person name="Rajput S."/>
            <person name="Deng P."/>
            <person name="Jia W."/>
            <person name="Huang R."/>
            <person name="Zhang M."/>
            <person name="Sun Y."/>
            <person name="Hu J."/>
            <person name="Fu X."/>
            <person name="Schnable P.S."/>
            <person name="Li F."/>
            <person name="Zhang H."/>
            <person name="Feng B."/>
            <person name="Zhu X."/>
            <person name="Liu R."/>
            <person name="Schnable J.C."/>
            <person name="Zhu J.-K."/>
            <person name="Zhang H."/>
        </authorList>
    </citation>
    <scope>NUCLEOTIDE SEQUENCE [LARGE SCALE GENOMIC DNA]</scope>
</reference>
<keyword evidence="6" id="KW-1185">Reference proteome</keyword>
<feature type="region of interest" description="Disordered" evidence="3">
    <location>
        <begin position="155"/>
        <end position="175"/>
    </location>
</feature>
<dbReference type="Gene3D" id="2.30.30.40">
    <property type="entry name" value="SH3 Domains"/>
    <property type="match status" value="1"/>
</dbReference>
<dbReference type="InterPro" id="IPR050384">
    <property type="entry name" value="Endophilin_SH3RF"/>
</dbReference>
<name>A0A3L6TSH5_PANMI</name>
<evidence type="ECO:0000259" key="4">
    <source>
        <dbReference type="PROSITE" id="PS50002"/>
    </source>
</evidence>
<dbReference type="PANTHER" id="PTHR14167">
    <property type="entry name" value="SH3 DOMAIN-CONTAINING"/>
    <property type="match status" value="1"/>
</dbReference>
<dbReference type="InterPro" id="IPR027267">
    <property type="entry name" value="AH/BAR_dom_sf"/>
</dbReference>
<feature type="domain" description="SH3" evidence="4">
    <location>
        <begin position="427"/>
        <end position="486"/>
    </location>
</feature>
<feature type="region of interest" description="Disordered" evidence="3">
    <location>
        <begin position="387"/>
        <end position="424"/>
    </location>
</feature>
<protein>
    <recommendedName>
        <fullName evidence="4">SH3 domain-containing protein</fullName>
    </recommendedName>
</protein>
<dbReference type="SMART" id="SM00326">
    <property type="entry name" value="SH3"/>
    <property type="match status" value="1"/>
</dbReference>
<evidence type="ECO:0000256" key="1">
    <source>
        <dbReference type="ARBA" id="ARBA00022443"/>
    </source>
</evidence>
<feature type="compositionally biased region" description="Polar residues" evidence="3">
    <location>
        <begin position="41"/>
        <end position="51"/>
    </location>
</feature>
<dbReference type="OrthoDB" id="19092at2759"/>
<dbReference type="Pfam" id="PF14604">
    <property type="entry name" value="SH3_9"/>
    <property type="match status" value="1"/>
</dbReference>
<sequence length="519" mass="57814">MHGIQLACFHLPGGTHLNQLIEGDSLVDFSQQRPVVEYSNGKEQGNSVSARQRQHRGSNRNRNTAKQAGHRPGSPPSLPYPPHHTPLHHHRTRAGRKEQNADSGVAAQDRTRRGLRFTNTVHHAGPLPARPPALLLFLRLRSIGAQRRVRAVRRLPGTASAADPPSPQRPLSGGFPLARGRPRFPRLAARATVAFPNPILRGRLSRMEALKKHASKLREHVAKQQQASVEFGNSHKQIEKEREDLLKVLGEQVFEPLREMIMSAPLEDARLLAYRYQRIRQDMESQIADVMRKQLKSKESSGNTDNSVKLQHAESKLSDLRTTLAALGREATAAMEAVEAQQQQVTYERLLAMVDAERTYHQNAADILNKLHDEMLLAKHQNETINHYDEQSSEPESETAPAKVHSDSTSEDPVLTKPSESTGNGQEVQFLGEVIHPFDAQADGELSLSVGEYVVVRQVSSNGWSEGECKGKAGWFPSAYVERRDKAPASKVNLTRTCSRYKLIAVVVRNENRIGKGRS</sequence>
<feature type="region of interest" description="Disordered" evidence="3">
    <location>
        <begin position="38"/>
        <end position="112"/>
    </location>
</feature>
<dbReference type="Proteomes" id="UP000275267">
    <property type="component" value="Unassembled WGS sequence"/>
</dbReference>
<evidence type="ECO:0000313" key="6">
    <source>
        <dbReference type="Proteomes" id="UP000275267"/>
    </source>
</evidence>
<feature type="compositionally biased region" description="Polar residues" evidence="3">
    <location>
        <begin position="300"/>
        <end position="309"/>
    </location>
</feature>
<dbReference type="PANTHER" id="PTHR14167:SF30">
    <property type="entry name" value="SH3 DOMAIN-CONTAINING PROTEIN 1"/>
    <property type="match status" value="1"/>
</dbReference>
<accession>A0A3L6TSH5</accession>
<dbReference type="STRING" id="4540.A0A3L6TSH5"/>
<feature type="compositionally biased region" description="Basic residues" evidence="3">
    <location>
        <begin position="85"/>
        <end position="94"/>
    </location>
</feature>
<feature type="compositionally biased region" description="Pro residues" evidence="3">
    <location>
        <begin position="73"/>
        <end position="84"/>
    </location>
</feature>
<dbReference type="PROSITE" id="PS50002">
    <property type="entry name" value="SH3"/>
    <property type="match status" value="1"/>
</dbReference>
<dbReference type="InterPro" id="IPR001452">
    <property type="entry name" value="SH3_domain"/>
</dbReference>
<feature type="region of interest" description="Disordered" evidence="3">
    <location>
        <begin position="294"/>
        <end position="315"/>
    </location>
</feature>
<keyword evidence="1 2" id="KW-0728">SH3 domain</keyword>
<evidence type="ECO:0000256" key="2">
    <source>
        <dbReference type="PROSITE-ProRule" id="PRU00192"/>
    </source>
</evidence>
<dbReference type="SUPFAM" id="SSF50044">
    <property type="entry name" value="SH3-domain"/>
    <property type="match status" value="1"/>
</dbReference>